<evidence type="ECO:0000313" key="2">
    <source>
        <dbReference type="Proteomes" id="UP000268321"/>
    </source>
</evidence>
<dbReference type="EMBL" id="ML004695">
    <property type="protein sequence ID" value="RKP28678.1"/>
    <property type="molecule type" value="Genomic_DNA"/>
</dbReference>
<dbReference type="Proteomes" id="UP000268321">
    <property type="component" value="Unassembled WGS sequence"/>
</dbReference>
<evidence type="ECO:0000313" key="1">
    <source>
        <dbReference type="EMBL" id="RKP28678.1"/>
    </source>
</evidence>
<protein>
    <submittedName>
        <fullName evidence="1">Uncharacterized protein</fullName>
    </submittedName>
</protein>
<dbReference type="AlphaFoldDB" id="A0A4P9Z855"/>
<keyword evidence="2" id="KW-1185">Reference proteome</keyword>
<name>A0A4P9Z855_9ASCO</name>
<organism evidence="1 2">
    <name type="scientific">Metschnikowia bicuspidata</name>
    <dbReference type="NCBI Taxonomy" id="27322"/>
    <lineage>
        <taxon>Eukaryota</taxon>
        <taxon>Fungi</taxon>
        <taxon>Dikarya</taxon>
        <taxon>Ascomycota</taxon>
        <taxon>Saccharomycotina</taxon>
        <taxon>Pichiomycetes</taxon>
        <taxon>Metschnikowiaceae</taxon>
        <taxon>Metschnikowia</taxon>
    </lineage>
</organism>
<proteinExistence type="predicted"/>
<accession>A0A4P9Z855</accession>
<gene>
    <name evidence="1" type="ORF">METBISCDRAFT_28903</name>
</gene>
<sequence length="103" mass="11503">MDSQECPDFHIYSSQVPVPNSASISQKLDREISPDPVVKEESSSEICMDIHISNSLQSQHTLVTPMGSKPKIKKPCLPPVSLGEQLRRRFEKTGTRFNGFFGV</sequence>
<reference evidence="2" key="1">
    <citation type="journal article" date="2018" name="Nat. Microbiol.">
        <title>Leveraging single-cell genomics to expand the fungal tree of life.</title>
        <authorList>
            <person name="Ahrendt S.R."/>
            <person name="Quandt C.A."/>
            <person name="Ciobanu D."/>
            <person name="Clum A."/>
            <person name="Salamov A."/>
            <person name="Andreopoulos B."/>
            <person name="Cheng J.F."/>
            <person name="Woyke T."/>
            <person name="Pelin A."/>
            <person name="Henrissat B."/>
            <person name="Reynolds N.K."/>
            <person name="Benny G.L."/>
            <person name="Smith M.E."/>
            <person name="James T.Y."/>
            <person name="Grigoriev I.V."/>
        </authorList>
    </citation>
    <scope>NUCLEOTIDE SEQUENCE [LARGE SCALE GENOMIC DNA]</scope>
    <source>
        <strain evidence="2">Baker2002</strain>
    </source>
</reference>